<dbReference type="Gene3D" id="3.40.50.1240">
    <property type="entry name" value="Phosphoglycerate mutase-like"/>
    <property type="match status" value="1"/>
</dbReference>
<dbReference type="InterPro" id="IPR013078">
    <property type="entry name" value="His_Pase_superF_clade-1"/>
</dbReference>
<dbReference type="CDD" id="cd07067">
    <property type="entry name" value="HP_PGM_like"/>
    <property type="match status" value="1"/>
</dbReference>
<evidence type="ECO:0000256" key="1">
    <source>
        <dbReference type="PIRSR" id="PIRSR613078-2"/>
    </source>
</evidence>
<organism evidence="2 3">
    <name type="scientific">Microbacterium testaceum</name>
    <name type="common">Aureobacterium testaceum</name>
    <name type="synonym">Brevibacterium testaceum</name>
    <dbReference type="NCBI Taxonomy" id="2033"/>
    <lineage>
        <taxon>Bacteria</taxon>
        <taxon>Bacillati</taxon>
        <taxon>Actinomycetota</taxon>
        <taxon>Actinomycetes</taxon>
        <taxon>Micrococcales</taxon>
        <taxon>Microbacteriaceae</taxon>
        <taxon>Microbacterium</taxon>
    </lineage>
</organism>
<dbReference type="PANTHER" id="PTHR47623">
    <property type="entry name" value="OS09G0287300 PROTEIN"/>
    <property type="match status" value="1"/>
</dbReference>
<dbReference type="EMBL" id="LDRT01000042">
    <property type="protein sequence ID" value="KTR95025.1"/>
    <property type="molecule type" value="Genomic_DNA"/>
</dbReference>
<dbReference type="Proteomes" id="UP000075025">
    <property type="component" value="Unassembled WGS sequence"/>
</dbReference>
<dbReference type="PATRIC" id="fig|2033.6.peg.2429"/>
<dbReference type="AlphaFoldDB" id="A0A147EY31"/>
<dbReference type="SMART" id="SM00855">
    <property type="entry name" value="PGAM"/>
    <property type="match status" value="1"/>
</dbReference>
<proteinExistence type="predicted"/>
<dbReference type="PANTHER" id="PTHR47623:SF1">
    <property type="entry name" value="OS09G0287300 PROTEIN"/>
    <property type="match status" value="1"/>
</dbReference>
<reference evidence="2 3" key="1">
    <citation type="journal article" date="2016" name="Front. Microbiol.">
        <title>Genomic Resource of Rice Seed Associated Bacteria.</title>
        <authorList>
            <person name="Midha S."/>
            <person name="Bansal K."/>
            <person name="Sharma S."/>
            <person name="Kumar N."/>
            <person name="Patil P.P."/>
            <person name="Chaudhry V."/>
            <person name="Patil P.B."/>
        </authorList>
    </citation>
    <scope>NUCLEOTIDE SEQUENCE [LARGE SCALE GENOMIC DNA]</scope>
    <source>
        <strain evidence="2 3">NS220</strain>
    </source>
</reference>
<dbReference type="OrthoDB" id="9810154at2"/>
<evidence type="ECO:0000313" key="2">
    <source>
        <dbReference type="EMBL" id="KTR95025.1"/>
    </source>
</evidence>
<protein>
    <submittedName>
        <fullName evidence="2">Phosphohistidine phosphatase</fullName>
    </submittedName>
</protein>
<evidence type="ECO:0000313" key="3">
    <source>
        <dbReference type="Proteomes" id="UP000075025"/>
    </source>
</evidence>
<name>A0A147EY31_MICTE</name>
<dbReference type="SUPFAM" id="SSF53254">
    <property type="entry name" value="Phosphoglycerate mutase-like"/>
    <property type="match status" value="1"/>
</dbReference>
<gene>
    <name evidence="2" type="ORF">NS220_07170</name>
</gene>
<sequence>MIQLVLARHAKSDWADEGLADHDRPLNERGRRDAPQVARAVSRRGVRPEVLLSSTALRAATTAEIFAAEFEVEVTQRADLYLADPPQLLAAAREAGANEVMVVAHDPGMSALVSRLADRDVRMVTCAVAIFTWHEGTWDDVDATAPDEFELLTP</sequence>
<accession>A0A147EY31</accession>
<comment type="caution">
    <text evidence="2">The sequence shown here is derived from an EMBL/GenBank/DDBJ whole genome shotgun (WGS) entry which is preliminary data.</text>
</comment>
<dbReference type="RefSeq" id="WP_058623393.1">
    <property type="nucleotide sequence ID" value="NZ_LDRT01000042.1"/>
</dbReference>
<dbReference type="InterPro" id="IPR029033">
    <property type="entry name" value="His_PPase_superfam"/>
</dbReference>
<dbReference type="Pfam" id="PF00300">
    <property type="entry name" value="His_Phos_1"/>
    <property type="match status" value="1"/>
</dbReference>
<feature type="binding site" evidence="1">
    <location>
        <position position="58"/>
    </location>
    <ligand>
        <name>substrate</name>
    </ligand>
</feature>